<reference evidence="1 2" key="1">
    <citation type="submission" date="2017-10" db="EMBL/GenBank/DDBJ databases">
        <title>Development of genomic resources for the powdery mildew, Erysiphe pulchra.</title>
        <authorList>
            <person name="Wadl P.A."/>
            <person name="Mack B.M."/>
            <person name="Moore G."/>
            <person name="Beltz S.B."/>
        </authorList>
    </citation>
    <scope>NUCLEOTIDE SEQUENCE [LARGE SCALE GENOMIC DNA]</scope>
    <source>
        <strain evidence="1">Cflorida</strain>
    </source>
</reference>
<sequence>MIREKKLRDYETQKAARDFKDFNRCGFPTGFDTEPLPFSLSTNRQIKCQESSASIGRLKNDGNEDLISFENQPATWESISEPVSEQSRWTSVEPILNQNQSNVGNGNPASKKSKNITDPNMAGFRAEIFYIPLLMKYKCPHRSCGYVKISDLEPFLIVYSKTIKSKTGFIQHLNSQAHRNEELKCVNCLKHFATATALTQHCESPSLRCRIRESDSYDQMVDIMTSGFATVTGRLPDNTVKYSTNTN</sequence>
<evidence type="ECO:0008006" key="3">
    <source>
        <dbReference type="Google" id="ProtNLM"/>
    </source>
</evidence>
<dbReference type="AlphaFoldDB" id="A0A2S4PST1"/>
<dbReference type="EMBL" id="PEDP01000732">
    <property type="protein sequence ID" value="POS85093.1"/>
    <property type="molecule type" value="Genomic_DNA"/>
</dbReference>
<comment type="caution">
    <text evidence="1">The sequence shown here is derived from an EMBL/GenBank/DDBJ whole genome shotgun (WGS) entry which is preliminary data.</text>
</comment>
<keyword evidence="2" id="KW-1185">Reference proteome</keyword>
<gene>
    <name evidence="1" type="ORF">EPUL_002056</name>
</gene>
<protein>
    <recommendedName>
        <fullName evidence="3">C2H2-type domain-containing protein</fullName>
    </recommendedName>
</protein>
<dbReference type="Proteomes" id="UP000237438">
    <property type="component" value="Unassembled WGS sequence"/>
</dbReference>
<organism evidence="1 2">
    <name type="scientific">Erysiphe pulchra</name>
    <dbReference type="NCBI Taxonomy" id="225359"/>
    <lineage>
        <taxon>Eukaryota</taxon>
        <taxon>Fungi</taxon>
        <taxon>Dikarya</taxon>
        <taxon>Ascomycota</taxon>
        <taxon>Pezizomycotina</taxon>
        <taxon>Leotiomycetes</taxon>
        <taxon>Erysiphales</taxon>
        <taxon>Erysiphaceae</taxon>
        <taxon>Erysiphe</taxon>
    </lineage>
</organism>
<accession>A0A2S4PST1</accession>
<evidence type="ECO:0000313" key="2">
    <source>
        <dbReference type="Proteomes" id="UP000237438"/>
    </source>
</evidence>
<dbReference type="OrthoDB" id="8117402at2759"/>
<evidence type="ECO:0000313" key="1">
    <source>
        <dbReference type="EMBL" id="POS85093.1"/>
    </source>
</evidence>
<feature type="non-terminal residue" evidence="1">
    <location>
        <position position="247"/>
    </location>
</feature>
<name>A0A2S4PST1_9PEZI</name>
<proteinExistence type="predicted"/>
<dbReference type="STRING" id="225359.A0A2S4PST1"/>